<dbReference type="Proteomes" id="UP000461585">
    <property type="component" value="Unassembled WGS sequence"/>
</dbReference>
<dbReference type="AlphaFoldDB" id="A0A7X5KN87"/>
<dbReference type="EMBL" id="JAAEEH010000047">
    <property type="protein sequence ID" value="NDL68599.1"/>
    <property type="molecule type" value="Genomic_DNA"/>
</dbReference>
<proteinExistence type="predicted"/>
<gene>
    <name evidence="1" type="ORF">GXN74_12710</name>
</gene>
<protein>
    <submittedName>
        <fullName evidence="1">Uncharacterized protein</fullName>
    </submittedName>
</protein>
<comment type="caution">
    <text evidence="1">The sequence shown here is derived from an EMBL/GenBank/DDBJ whole genome shotgun (WGS) entry which is preliminary data.</text>
</comment>
<evidence type="ECO:0000313" key="2">
    <source>
        <dbReference type="Proteomes" id="UP000461585"/>
    </source>
</evidence>
<sequence>MKALFGRKVRDLVELKELTHQAIKEGKKGQSYIITKEVILKDDEFRDFAQDFLKDQPWISHEDGGMDQDGKIRCIRVVNIDSGEKVLVNTENYDYPRYTGLEL</sequence>
<evidence type="ECO:0000313" key="1">
    <source>
        <dbReference type="EMBL" id="NDL68599.1"/>
    </source>
</evidence>
<accession>A0A7X5KN87</accession>
<keyword evidence="2" id="KW-1185">Reference proteome</keyword>
<reference evidence="1 2" key="1">
    <citation type="submission" date="2020-01" db="EMBL/GenBank/DDBJ databases">
        <title>Anaeroalcalibacter tamaniensis gen. nov., sp. nov., moderately halophilic strictly anaerobic fermenter bacterium from mud volcano of Taman peninsula.</title>
        <authorList>
            <person name="Frolova A."/>
            <person name="Merkel A.Y."/>
            <person name="Slobodkin A.I."/>
        </authorList>
    </citation>
    <scope>NUCLEOTIDE SEQUENCE [LARGE SCALE GENOMIC DNA]</scope>
    <source>
        <strain evidence="1 2">F-3ap</strain>
    </source>
</reference>
<organism evidence="1 2">
    <name type="scientific">Anaerotalea alkaliphila</name>
    <dbReference type="NCBI Taxonomy" id="2662126"/>
    <lineage>
        <taxon>Bacteria</taxon>
        <taxon>Bacillati</taxon>
        <taxon>Bacillota</taxon>
        <taxon>Clostridia</taxon>
        <taxon>Eubacteriales</taxon>
        <taxon>Anaerotalea</taxon>
    </lineage>
</organism>
<name>A0A7X5KN87_9FIRM</name>